<feature type="signal peptide" evidence="1">
    <location>
        <begin position="1"/>
        <end position="27"/>
    </location>
</feature>
<evidence type="ECO:0000256" key="1">
    <source>
        <dbReference type="SAM" id="SignalP"/>
    </source>
</evidence>
<sequence>MYNHKPIMMKNIHSLSLLLFAVTLTVACNNNKPKPISNNINKTTVMVNDRKDSVINNPQKNYGSATISDPCAKLLLQNIQASDSFKAITSDKLPADINYTINWVEAQEPKICTNGTKITNGIEVAVNENTGKDKFKIGSYIYNNEDAKLYYINNSNKYDELKTVDANALKRIRNGCYWGVASHK</sequence>
<accession>A0A1Q5ZVM2</accession>
<organism evidence="2 3">
    <name type="scientific">Mucilaginibacter polytrichastri</name>
    <dbReference type="NCBI Taxonomy" id="1302689"/>
    <lineage>
        <taxon>Bacteria</taxon>
        <taxon>Pseudomonadati</taxon>
        <taxon>Bacteroidota</taxon>
        <taxon>Sphingobacteriia</taxon>
        <taxon>Sphingobacteriales</taxon>
        <taxon>Sphingobacteriaceae</taxon>
        <taxon>Mucilaginibacter</taxon>
    </lineage>
</organism>
<keyword evidence="1" id="KW-0732">Signal</keyword>
<reference evidence="2 3" key="1">
    <citation type="submission" date="2016-11" db="EMBL/GenBank/DDBJ databases">
        <title>Whole Genome Sequencing of Mucilaginibacter polytrichastri RG4-7(T) isolated from the moss sample.</title>
        <authorList>
            <person name="Li Y."/>
        </authorList>
    </citation>
    <scope>NUCLEOTIDE SEQUENCE [LARGE SCALE GENOMIC DNA]</scope>
    <source>
        <strain evidence="2 3">RG4-7</strain>
    </source>
</reference>
<dbReference type="EMBL" id="MPPL01000001">
    <property type="protein sequence ID" value="OKS85815.1"/>
    <property type="molecule type" value="Genomic_DNA"/>
</dbReference>
<proteinExistence type="predicted"/>
<name>A0A1Q5ZVM2_9SPHI</name>
<gene>
    <name evidence="2" type="ORF">RG47T_1261</name>
</gene>
<evidence type="ECO:0000313" key="2">
    <source>
        <dbReference type="EMBL" id="OKS85815.1"/>
    </source>
</evidence>
<protein>
    <recommendedName>
        <fullName evidence="4">Lipoprotein</fullName>
    </recommendedName>
</protein>
<dbReference type="STRING" id="1302689.RG47T_1261"/>
<dbReference type="Proteomes" id="UP000186720">
    <property type="component" value="Unassembled WGS sequence"/>
</dbReference>
<feature type="chain" id="PRO_5010257725" description="Lipoprotein" evidence="1">
    <location>
        <begin position="28"/>
        <end position="184"/>
    </location>
</feature>
<comment type="caution">
    <text evidence="2">The sequence shown here is derived from an EMBL/GenBank/DDBJ whole genome shotgun (WGS) entry which is preliminary data.</text>
</comment>
<evidence type="ECO:0008006" key="4">
    <source>
        <dbReference type="Google" id="ProtNLM"/>
    </source>
</evidence>
<keyword evidence="3" id="KW-1185">Reference proteome</keyword>
<dbReference type="PROSITE" id="PS51257">
    <property type="entry name" value="PROKAR_LIPOPROTEIN"/>
    <property type="match status" value="1"/>
</dbReference>
<dbReference type="AlphaFoldDB" id="A0A1Q5ZVM2"/>
<evidence type="ECO:0000313" key="3">
    <source>
        <dbReference type="Proteomes" id="UP000186720"/>
    </source>
</evidence>